<evidence type="ECO:0000313" key="3">
    <source>
        <dbReference type="Proteomes" id="UP000748756"/>
    </source>
</evidence>
<protein>
    <submittedName>
        <fullName evidence="2">Uncharacterized protein</fullName>
    </submittedName>
</protein>
<dbReference type="Proteomes" id="UP000748756">
    <property type="component" value="Unassembled WGS sequence"/>
</dbReference>
<organism evidence="2 3">
    <name type="scientific">Linnemannia schmuckeri</name>
    <dbReference type="NCBI Taxonomy" id="64567"/>
    <lineage>
        <taxon>Eukaryota</taxon>
        <taxon>Fungi</taxon>
        <taxon>Fungi incertae sedis</taxon>
        <taxon>Mucoromycota</taxon>
        <taxon>Mortierellomycotina</taxon>
        <taxon>Mortierellomycetes</taxon>
        <taxon>Mortierellales</taxon>
        <taxon>Mortierellaceae</taxon>
        <taxon>Linnemannia</taxon>
    </lineage>
</organism>
<dbReference type="OrthoDB" id="2420752at2759"/>
<evidence type="ECO:0000313" key="2">
    <source>
        <dbReference type="EMBL" id="KAF9121640.1"/>
    </source>
</evidence>
<keyword evidence="1" id="KW-1133">Transmembrane helix</keyword>
<keyword evidence="1" id="KW-0812">Transmembrane</keyword>
<dbReference type="EMBL" id="JAAAUQ010002684">
    <property type="protein sequence ID" value="KAF9121640.1"/>
    <property type="molecule type" value="Genomic_DNA"/>
</dbReference>
<name>A0A9P5R456_9FUNG</name>
<feature type="transmembrane region" description="Helical" evidence="1">
    <location>
        <begin position="73"/>
        <end position="92"/>
    </location>
</feature>
<evidence type="ECO:0000256" key="1">
    <source>
        <dbReference type="SAM" id="Phobius"/>
    </source>
</evidence>
<sequence>KPLVSSKYARAVLMLLPALFMISVQLRQIAAMIKFAKMINARRPEQLSSYDPFSCANSDGSVDATCSLLQCHLFVPVIVGFFAIIEVAVTLVRGPLHSNKAAHF</sequence>
<gene>
    <name evidence="2" type="ORF">BG015_005772</name>
</gene>
<keyword evidence="3" id="KW-1185">Reference proteome</keyword>
<reference evidence="2" key="1">
    <citation type="journal article" date="2020" name="Fungal Divers.">
        <title>Resolving the Mortierellaceae phylogeny through synthesis of multi-gene phylogenetics and phylogenomics.</title>
        <authorList>
            <person name="Vandepol N."/>
            <person name="Liber J."/>
            <person name="Desiro A."/>
            <person name="Na H."/>
            <person name="Kennedy M."/>
            <person name="Barry K."/>
            <person name="Grigoriev I.V."/>
            <person name="Miller A.N."/>
            <person name="O'Donnell K."/>
            <person name="Stajich J.E."/>
            <person name="Bonito G."/>
        </authorList>
    </citation>
    <scope>NUCLEOTIDE SEQUENCE</scope>
    <source>
        <strain evidence="2">NRRL 6426</strain>
    </source>
</reference>
<feature type="transmembrane region" description="Helical" evidence="1">
    <location>
        <begin position="12"/>
        <end position="33"/>
    </location>
</feature>
<feature type="non-terminal residue" evidence="2">
    <location>
        <position position="1"/>
    </location>
</feature>
<accession>A0A9P5R456</accession>
<keyword evidence="1" id="KW-0472">Membrane</keyword>
<proteinExistence type="predicted"/>
<dbReference type="AlphaFoldDB" id="A0A9P5R456"/>
<comment type="caution">
    <text evidence="2">The sequence shown here is derived from an EMBL/GenBank/DDBJ whole genome shotgun (WGS) entry which is preliminary data.</text>
</comment>